<dbReference type="RefSeq" id="WP_073304089.1">
    <property type="nucleotide sequence ID" value="NZ_FRAW01000013.1"/>
</dbReference>
<accession>A0A1M6UAE9</accession>
<organism evidence="3 4">
    <name type="scientific">Fibrobacter intestinalis</name>
    <dbReference type="NCBI Taxonomy" id="28122"/>
    <lineage>
        <taxon>Bacteria</taxon>
        <taxon>Pseudomonadati</taxon>
        <taxon>Fibrobacterota</taxon>
        <taxon>Fibrobacteria</taxon>
        <taxon>Fibrobacterales</taxon>
        <taxon>Fibrobacteraceae</taxon>
        <taxon>Fibrobacter</taxon>
    </lineage>
</organism>
<dbReference type="PANTHER" id="PTHR31302:SF0">
    <property type="entry name" value="TRANSMEMBRANE PROTEIN WITH METALLOPHOSPHOESTERASE DOMAIN"/>
    <property type="match status" value="1"/>
</dbReference>
<keyword evidence="1" id="KW-0472">Membrane</keyword>
<dbReference type="InterPro" id="IPR004843">
    <property type="entry name" value="Calcineurin-like_PHP"/>
</dbReference>
<feature type="transmembrane region" description="Helical" evidence="1">
    <location>
        <begin position="97"/>
        <end position="117"/>
    </location>
</feature>
<evidence type="ECO:0000313" key="4">
    <source>
        <dbReference type="Proteomes" id="UP000184275"/>
    </source>
</evidence>
<feature type="domain" description="Calcineurin-like phosphoesterase" evidence="2">
    <location>
        <begin position="141"/>
        <end position="309"/>
    </location>
</feature>
<reference evidence="4" key="1">
    <citation type="submission" date="2016-11" db="EMBL/GenBank/DDBJ databases">
        <authorList>
            <person name="Varghese N."/>
            <person name="Submissions S."/>
        </authorList>
    </citation>
    <scope>NUCLEOTIDE SEQUENCE [LARGE SCALE GENOMIC DNA]</scope>
    <source>
        <strain evidence="4">UWOS</strain>
    </source>
</reference>
<keyword evidence="1" id="KW-0812">Transmembrane</keyword>
<sequence length="372" mass="41515">MIFLLFFFFMAAFLFWNIRKISPNVYGSLIAGILLIATLGSFLLREQAWACAGQAFFMVWASQAILLYLLWNIFLLLKKGFAVLRHSQPQSNGKAVLLGSRIILGASLCIAAAMLVFGSQNNLHYKIQELHLHNQKKTFTALFFSDIHLDPLFKKEKLEKFIAQADSIQPDFIFFGGDLADISDSAMDAAGYNSLFRRLTSAAKTGAFAVVGNHEAFMERSGSRPVQWMQKVGMTVLNDETVCTPLACITGRTDFQMARAKDVPRKNLAEMLPTDTSLPWILLDHQPRGIEENYSGALPDLALSGHTHHGQFFPATTIIHWIWEHAYGIKKLDGVLWLVSSGLDSWGPPVRIGSDTEFWVINTHSSTSADPM</sequence>
<dbReference type="EMBL" id="FRAW01000013">
    <property type="protein sequence ID" value="SHK66038.1"/>
    <property type="molecule type" value="Genomic_DNA"/>
</dbReference>
<evidence type="ECO:0000256" key="1">
    <source>
        <dbReference type="SAM" id="Phobius"/>
    </source>
</evidence>
<dbReference type="InterPro" id="IPR029052">
    <property type="entry name" value="Metallo-depent_PP-like"/>
</dbReference>
<dbReference type="AlphaFoldDB" id="A0A1M6UAE9"/>
<feature type="transmembrane region" description="Helical" evidence="1">
    <location>
        <begin position="24"/>
        <end position="44"/>
    </location>
</feature>
<dbReference type="Proteomes" id="UP000184275">
    <property type="component" value="Unassembled WGS sequence"/>
</dbReference>
<dbReference type="InterPro" id="IPR051158">
    <property type="entry name" value="Metallophosphoesterase_sf"/>
</dbReference>
<keyword evidence="1" id="KW-1133">Transmembrane helix</keyword>
<evidence type="ECO:0000259" key="2">
    <source>
        <dbReference type="Pfam" id="PF00149"/>
    </source>
</evidence>
<dbReference type="Pfam" id="PF00149">
    <property type="entry name" value="Metallophos"/>
    <property type="match status" value="1"/>
</dbReference>
<protein>
    <recommendedName>
        <fullName evidence="2">Calcineurin-like phosphoesterase domain-containing protein</fullName>
    </recommendedName>
</protein>
<feature type="transmembrane region" description="Helical" evidence="1">
    <location>
        <begin position="56"/>
        <end position="77"/>
    </location>
</feature>
<keyword evidence="4" id="KW-1185">Reference proteome</keyword>
<evidence type="ECO:0000313" key="3">
    <source>
        <dbReference type="EMBL" id="SHK66038.1"/>
    </source>
</evidence>
<dbReference type="Gene3D" id="3.60.21.10">
    <property type="match status" value="1"/>
</dbReference>
<dbReference type="SUPFAM" id="SSF56300">
    <property type="entry name" value="Metallo-dependent phosphatases"/>
    <property type="match status" value="1"/>
</dbReference>
<name>A0A1M6UAE9_9BACT</name>
<dbReference type="PANTHER" id="PTHR31302">
    <property type="entry name" value="TRANSMEMBRANE PROTEIN WITH METALLOPHOSPHOESTERASE DOMAIN-RELATED"/>
    <property type="match status" value="1"/>
</dbReference>
<gene>
    <name evidence="3" type="ORF">SAMN05720469_11319</name>
</gene>
<proteinExistence type="predicted"/>
<dbReference type="GO" id="GO:0016787">
    <property type="term" value="F:hydrolase activity"/>
    <property type="evidence" value="ECO:0007669"/>
    <property type="project" value="InterPro"/>
</dbReference>